<feature type="compositionally biased region" description="Basic and acidic residues" evidence="1">
    <location>
        <begin position="216"/>
        <end position="235"/>
    </location>
</feature>
<dbReference type="InterPro" id="IPR036147">
    <property type="entry name" value="Anti-sigma_E_RseA_N_sf"/>
</dbReference>
<comment type="caution">
    <text evidence="3">The sequence shown here is derived from an EMBL/GenBank/DDBJ whole genome shotgun (WGS) entry which is preliminary data.</text>
</comment>
<protein>
    <recommendedName>
        <fullName evidence="2">Anti sigma-E protein RseA N-terminal domain-containing protein</fullName>
    </recommendedName>
</protein>
<name>A0A545U689_9GAMM</name>
<evidence type="ECO:0000256" key="1">
    <source>
        <dbReference type="SAM" id="MobiDB-lite"/>
    </source>
</evidence>
<dbReference type="Gene3D" id="1.10.10.880">
    <property type="entry name" value="Anti sigma-E protein RseA, N-terminal domain"/>
    <property type="match status" value="1"/>
</dbReference>
<dbReference type="RefSeq" id="WP_142933621.1">
    <property type="nucleotide sequence ID" value="NZ_ML660169.1"/>
</dbReference>
<dbReference type="SUPFAM" id="SSF89069">
    <property type="entry name" value="N-terminal, cytoplasmic domain of anti-sigmaE factor RseA"/>
    <property type="match status" value="1"/>
</dbReference>
<dbReference type="PANTHER" id="PTHR38104">
    <property type="match status" value="1"/>
</dbReference>
<dbReference type="EMBL" id="VIKS01000013">
    <property type="protein sequence ID" value="TQV84991.1"/>
    <property type="molecule type" value="Genomic_DNA"/>
</dbReference>
<sequence>MSNDKLNKNQHLSDLMDDKPSNLAIDELLGDDEKAETWFRYQTVRSVLNDEHSAFSSYEFTQAISAKIADEPAIIARPDVSKNTTNYDDVLPQPAATAHVISRSWRRAGGGLAIAASVAFAMVFSVQVNNNSSSSSAPGLANTQSESSTAAENNIAHATVSPSDDAEQAKLDAIQRILEGVNRPDVNEQLVSGEVMVQSYIVKTNDPVSQFVQEVRSMKKPSEVKKASKTNEKKQ</sequence>
<organism evidence="3 4">
    <name type="scientific">Aliikangiella coralliicola</name>
    <dbReference type="NCBI Taxonomy" id="2592383"/>
    <lineage>
        <taxon>Bacteria</taxon>
        <taxon>Pseudomonadati</taxon>
        <taxon>Pseudomonadota</taxon>
        <taxon>Gammaproteobacteria</taxon>
        <taxon>Oceanospirillales</taxon>
        <taxon>Pleioneaceae</taxon>
        <taxon>Aliikangiella</taxon>
    </lineage>
</organism>
<dbReference type="GO" id="GO:0016989">
    <property type="term" value="F:sigma factor antagonist activity"/>
    <property type="evidence" value="ECO:0007669"/>
    <property type="project" value="InterPro"/>
</dbReference>
<evidence type="ECO:0000313" key="4">
    <source>
        <dbReference type="Proteomes" id="UP000315439"/>
    </source>
</evidence>
<feature type="domain" description="Anti sigma-E protein RseA N-terminal" evidence="2">
    <location>
        <begin position="9"/>
        <end position="83"/>
    </location>
</feature>
<dbReference type="PANTHER" id="PTHR38104:SF1">
    <property type="entry name" value="ANTI-SIGMA-E FACTOR RSEA"/>
    <property type="match status" value="1"/>
</dbReference>
<dbReference type="Pfam" id="PF03872">
    <property type="entry name" value="RseA_N"/>
    <property type="match status" value="1"/>
</dbReference>
<dbReference type="Proteomes" id="UP000315439">
    <property type="component" value="Unassembled WGS sequence"/>
</dbReference>
<proteinExistence type="predicted"/>
<accession>A0A545U689</accession>
<feature type="region of interest" description="Disordered" evidence="1">
    <location>
        <begin position="213"/>
        <end position="235"/>
    </location>
</feature>
<dbReference type="OrthoDB" id="5734981at2"/>
<dbReference type="InterPro" id="IPR052383">
    <property type="entry name" value="Anti-sigma-E_RseA-like"/>
</dbReference>
<gene>
    <name evidence="3" type="ORF">FLL46_21620</name>
</gene>
<evidence type="ECO:0000259" key="2">
    <source>
        <dbReference type="Pfam" id="PF03872"/>
    </source>
</evidence>
<evidence type="ECO:0000313" key="3">
    <source>
        <dbReference type="EMBL" id="TQV84991.1"/>
    </source>
</evidence>
<reference evidence="3 4" key="1">
    <citation type="submission" date="2019-07" db="EMBL/GenBank/DDBJ databases">
        <title>Draft genome for Aliikangiella sp. M105.</title>
        <authorList>
            <person name="Wang G."/>
        </authorList>
    </citation>
    <scope>NUCLEOTIDE SEQUENCE [LARGE SCALE GENOMIC DNA]</scope>
    <source>
        <strain evidence="3 4">M105</strain>
    </source>
</reference>
<dbReference type="InterPro" id="IPR005572">
    <property type="entry name" value="Anti-sigma_E_RseA_N"/>
</dbReference>
<dbReference type="CDD" id="cd16328">
    <property type="entry name" value="RseA_N"/>
    <property type="match status" value="1"/>
</dbReference>
<keyword evidence="4" id="KW-1185">Reference proteome</keyword>
<dbReference type="AlphaFoldDB" id="A0A545U689"/>